<keyword evidence="5" id="KW-1185">Reference proteome</keyword>
<dbReference type="InterPro" id="IPR020843">
    <property type="entry name" value="ER"/>
</dbReference>
<dbReference type="Proteomes" id="UP000431092">
    <property type="component" value="Unassembled WGS sequence"/>
</dbReference>
<dbReference type="Pfam" id="PF00107">
    <property type="entry name" value="ADH_zinc_N"/>
    <property type="match status" value="1"/>
</dbReference>
<gene>
    <name evidence="4" type="ORF">GGG17_07990</name>
</gene>
<organism evidence="4 5">
    <name type="scientific">Arsenicicoccus cauae</name>
    <dbReference type="NCBI Taxonomy" id="2663847"/>
    <lineage>
        <taxon>Bacteria</taxon>
        <taxon>Bacillati</taxon>
        <taxon>Actinomycetota</taxon>
        <taxon>Actinomycetes</taxon>
        <taxon>Micrococcales</taxon>
        <taxon>Intrasporangiaceae</taxon>
        <taxon>Arsenicicoccus</taxon>
    </lineage>
</organism>
<comment type="caution">
    <text evidence="4">The sequence shown here is derived from an EMBL/GenBank/DDBJ whole genome shotgun (WGS) entry which is preliminary data.</text>
</comment>
<dbReference type="InterPro" id="IPR047618">
    <property type="entry name" value="QOR-like"/>
</dbReference>
<reference evidence="4 5" key="1">
    <citation type="submission" date="2019-11" db="EMBL/GenBank/DDBJ databases">
        <title>Whole genome sequencing identifies a novel species of the genus Arsenicicoccus isolated from human blood.</title>
        <authorList>
            <person name="Jeong J.H."/>
            <person name="Kweon O.J."/>
            <person name="Kim H.R."/>
            <person name="Kim T.-H."/>
            <person name="Ha S.-M."/>
            <person name="Lee M.-K."/>
        </authorList>
    </citation>
    <scope>NUCLEOTIDE SEQUENCE [LARGE SCALE GENOMIC DNA]</scope>
    <source>
        <strain evidence="4 5">MKL-02</strain>
    </source>
</reference>
<dbReference type="GO" id="GO:0070402">
    <property type="term" value="F:NADPH binding"/>
    <property type="evidence" value="ECO:0007669"/>
    <property type="project" value="TreeGrafter"/>
</dbReference>
<name>A0A6I3IPQ1_9MICO</name>
<dbReference type="InterPro" id="IPR013154">
    <property type="entry name" value="ADH-like_N"/>
</dbReference>
<keyword evidence="1" id="KW-0521">NADP</keyword>
<dbReference type="GO" id="GO:0005829">
    <property type="term" value="C:cytosol"/>
    <property type="evidence" value="ECO:0007669"/>
    <property type="project" value="TreeGrafter"/>
</dbReference>
<dbReference type="InterPro" id="IPR011032">
    <property type="entry name" value="GroES-like_sf"/>
</dbReference>
<dbReference type="GO" id="GO:0003960">
    <property type="term" value="F:quinone reductase (NADPH) activity"/>
    <property type="evidence" value="ECO:0007669"/>
    <property type="project" value="InterPro"/>
</dbReference>
<dbReference type="PANTHER" id="PTHR48106:SF13">
    <property type="entry name" value="QUINONE OXIDOREDUCTASE-RELATED"/>
    <property type="match status" value="1"/>
</dbReference>
<dbReference type="InterPro" id="IPR036291">
    <property type="entry name" value="NAD(P)-bd_dom_sf"/>
</dbReference>
<sequence length="330" mass="33766">MTSLTASALIVPKHGDSSVLRVEEREVPDPGPGQARVRVAASGANFIDTYQRGGVYPVETPFVLGMEGAGTVESVGEGVTEVAAGDRVAWAMQLGSATTVATLPAASLVPVPDDVDLDVAAAAMLQAMTAHFLVNDTYPCTAETIALVHAAAGGVGQLLVQLLKAKGATVVATAGSADKLAVARERGADHVINYREHDTGDSLAHAVTEAAGRGVDVAYDGVGQATFDASLASLRPRGLLVLFGAASGPVPPVDPQRLNQGGSLYLTRPSLGHYIAGREELLARAGEVLGLIADGSLEIAIDSRHPLADARAAYDALEGRGTSGKVLLIP</sequence>
<dbReference type="SMART" id="SM00829">
    <property type="entry name" value="PKS_ER"/>
    <property type="match status" value="1"/>
</dbReference>
<dbReference type="Gene3D" id="3.90.180.10">
    <property type="entry name" value="Medium-chain alcohol dehydrogenases, catalytic domain"/>
    <property type="match status" value="1"/>
</dbReference>
<dbReference type="Pfam" id="PF08240">
    <property type="entry name" value="ADH_N"/>
    <property type="match status" value="1"/>
</dbReference>
<dbReference type="PANTHER" id="PTHR48106">
    <property type="entry name" value="QUINONE OXIDOREDUCTASE PIG3-RELATED"/>
    <property type="match status" value="1"/>
</dbReference>
<dbReference type="CDD" id="cd05286">
    <property type="entry name" value="QOR2"/>
    <property type="match status" value="1"/>
</dbReference>
<proteinExistence type="predicted"/>
<dbReference type="Gene3D" id="3.40.50.720">
    <property type="entry name" value="NAD(P)-binding Rossmann-like Domain"/>
    <property type="match status" value="1"/>
</dbReference>
<dbReference type="EMBL" id="WLVL01000028">
    <property type="protein sequence ID" value="MTB71910.1"/>
    <property type="molecule type" value="Genomic_DNA"/>
</dbReference>
<dbReference type="SUPFAM" id="SSF51735">
    <property type="entry name" value="NAD(P)-binding Rossmann-fold domains"/>
    <property type="match status" value="1"/>
</dbReference>
<dbReference type="AlphaFoldDB" id="A0A6I3IPQ1"/>
<dbReference type="SUPFAM" id="SSF50129">
    <property type="entry name" value="GroES-like"/>
    <property type="match status" value="1"/>
</dbReference>
<evidence type="ECO:0000313" key="5">
    <source>
        <dbReference type="Proteomes" id="UP000431092"/>
    </source>
</evidence>
<feature type="domain" description="Enoyl reductase (ER)" evidence="3">
    <location>
        <begin position="15"/>
        <end position="328"/>
    </location>
</feature>
<dbReference type="FunFam" id="3.40.50.720:FF:000053">
    <property type="entry name" value="Quinone oxidoreductase 1"/>
    <property type="match status" value="1"/>
</dbReference>
<evidence type="ECO:0000256" key="2">
    <source>
        <dbReference type="ARBA" id="ARBA00023002"/>
    </source>
</evidence>
<accession>A0A6I3IPQ1</accession>
<evidence type="ECO:0000259" key="3">
    <source>
        <dbReference type="SMART" id="SM00829"/>
    </source>
</evidence>
<keyword evidence="2" id="KW-0560">Oxidoreductase</keyword>
<evidence type="ECO:0000256" key="1">
    <source>
        <dbReference type="ARBA" id="ARBA00022857"/>
    </source>
</evidence>
<dbReference type="GO" id="GO:0035925">
    <property type="term" value="F:mRNA 3'-UTR AU-rich region binding"/>
    <property type="evidence" value="ECO:0007669"/>
    <property type="project" value="TreeGrafter"/>
</dbReference>
<dbReference type="RefSeq" id="WP_154593208.1">
    <property type="nucleotide sequence ID" value="NZ_WLVL01000028.1"/>
</dbReference>
<dbReference type="InterPro" id="IPR013149">
    <property type="entry name" value="ADH-like_C"/>
</dbReference>
<evidence type="ECO:0000313" key="4">
    <source>
        <dbReference type="EMBL" id="MTB71910.1"/>
    </source>
</evidence>
<protein>
    <submittedName>
        <fullName evidence="4">Zinc-binding dehydrogenase</fullName>
    </submittedName>
</protein>